<dbReference type="InterPro" id="IPR013087">
    <property type="entry name" value="Znf_C2H2_type"/>
</dbReference>
<dbReference type="InParanoid" id="T1IC06"/>
<dbReference type="RefSeq" id="XP_073976615.1">
    <property type="nucleotide sequence ID" value="XM_074120514.1"/>
</dbReference>
<dbReference type="GeneID" id="141450272"/>
<accession>T1IC06</accession>
<dbReference type="EnsemblMetazoa" id="RPRC013826-RA">
    <property type="protein sequence ID" value="RPRC013826-PA"/>
    <property type="gene ID" value="RPRC013826"/>
</dbReference>
<dbReference type="PROSITE" id="PS00028">
    <property type="entry name" value="ZINC_FINGER_C2H2_1"/>
    <property type="match status" value="1"/>
</dbReference>
<dbReference type="Gene3D" id="3.30.160.60">
    <property type="entry name" value="Classic Zinc Finger"/>
    <property type="match status" value="1"/>
</dbReference>
<evidence type="ECO:0000313" key="3">
    <source>
        <dbReference type="Proteomes" id="UP000015103"/>
    </source>
</evidence>
<dbReference type="Proteomes" id="UP000015103">
    <property type="component" value="Unassembled WGS sequence"/>
</dbReference>
<protein>
    <submittedName>
        <fullName evidence="2">C2H2-type domain-containing protein</fullName>
    </submittedName>
</protein>
<dbReference type="VEuPathDB" id="VectorBase:RPRC013826"/>
<dbReference type="SMART" id="SM00355">
    <property type="entry name" value="ZnF_C2H2"/>
    <property type="match status" value="2"/>
</dbReference>
<name>T1IC06_RHOPR</name>
<feature type="region of interest" description="Disordered" evidence="1">
    <location>
        <begin position="30"/>
        <end position="60"/>
    </location>
</feature>
<feature type="compositionally biased region" description="Pro residues" evidence="1">
    <location>
        <begin position="41"/>
        <end position="53"/>
    </location>
</feature>
<dbReference type="OMA" id="ICTERFA"/>
<organism evidence="2 3">
    <name type="scientific">Rhodnius prolixus</name>
    <name type="common">Triatomid bug</name>
    <dbReference type="NCBI Taxonomy" id="13249"/>
    <lineage>
        <taxon>Eukaryota</taxon>
        <taxon>Metazoa</taxon>
        <taxon>Ecdysozoa</taxon>
        <taxon>Arthropoda</taxon>
        <taxon>Hexapoda</taxon>
        <taxon>Insecta</taxon>
        <taxon>Pterygota</taxon>
        <taxon>Neoptera</taxon>
        <taxon>Paraneoptera</taxon>
        <taxon>Hemiptera</taxon>
        <taxon>Heteroptera</taxon>
        <taxon>Panheteroptera</taxon>
        <taxon>Cimicomorpha</taxon>
        <taxon>Reduviidae</taxon>
        <taxon>Triatominae</taxon>
        <taxon>Rhodnius</taxon>
    </lineage>
</organism>
<dbReference type="PROSITE" id="PS50157">
    <property type="entry name" value="ZINC_FINGER_C2H2_2"/>
    <property type="match status" value="1"/>
</dbReference>
<proteinExistence type="predicted"/>
<evidence type="ECO:0000313" key="2">
    <source>
        <dbReference type="EnsemblMetazoa" id="RPRC013826-PA"/>
    </source>
</evidence>
<evidence type="ECO:0000256" key="1">
    <source>
        <dbReference type="SAM" id="MobiDB-lite"/>
    </source>
</evidence>
<keyword evidence="3" id="KW-1185">Reference proteome</keyword>
<reference evidence="2" key="1">
    <citation type="submission" date="2015-05" db="UniProtKB">
        <authorList>
            <consortium name="EnsemblMetazoa"/>
        </authorList>
    </citation>
    <scope>IDENTIFICATION</scope>
</reference>
<dbReference type="HOGENOM" id="CLU_1429690_0_0_1"/>
<dbReference type="Pfam" id="PF13912">
    <property type="entry name" value="zf-C2H2_6"/>
    <property type="match status" value="1"/>
</dbReference>
<dbReference type="EMBL" id="ACPB03000861">
    <property type="status" value="NOT_ANNOTATED_CDS"/>
    <property type="molecule type" value="Genomic_DNA"/>
</dbReference>
<dbReference type="AlphaFoldDB" id="T1IC06"/>
<sequence>MFEPWNTFEKEKNMYKEEFTKIICDFPKKNVPKKEYSPTSPGLPPGILTPPPSVDQEKSQLGKDIPPHLPKMFLDLLEPVQGLRIHKLDFVCPICTERFATTSSLDTHNKSHFRPACLKCHRRFPTANAMFKHRRSNSCTGTNVSSIADDNIHHDGEVEDEEVVDEEPNTVFVTSKYGRARNVKSFIGFS</sequence>